<protein>
    <submittedName>
        <fullName evidence="2">Excisionase</fullName>
    </submittedName>
</protein>
<evidence type="ECO:0000313" key="2">
    <source>
        <dbReference type="EMBL" id="OWK36975.1"/>
    </source>
</evidence>
<dbReference type="EMBL" id="NIDE01000015">
    <property type="protein sequence ID" value="OWK36975.1"/>
    <property type="molecule type" value="Genomic_DNA"/>
</dbReference>
<dbReference type="NCBIfam" id="TIGR01764">
    <property type="entry name" value="excise"/>
    <property type="match status" value="1"/>
</dbReference>
<evidence type="ECO:0000259" key="1">
    <source>
        <dbReference type="Pfam" id="PF12728"/>
    </source>
</evidence>
<dbReference type="Proteomes" id="UP000214646">
    <property type="component" value="Unassembled WGS sequence"/>
</dbReference>
<organism evidence="2 3">
    <name type="scientific">Fimbriiglobus ruber</name>
    <dbReference type="NCBI Taxonomy" id="1908690"/>
    <lineage>
        <taxon>Bacteria</taxon>
        <taxon>Pseudomonadati</taxon>
        <taxon>Planctomycetota</taxon>
        <taxon>Planctomycetia</taxon>
        <taxon>Gemmatales</taxon>
        <taxon>Gemmataceae</taxon>
        <taxon>Fimbriiglobus</taxon>
    </lineage>
</organism>
<dbReference type="InterPro" id="IPR010093">
    <property type="entry name" value="SinI_DNA-bd"/>
</dbReference>
<proteinExistence type="predicted"/>
<dbReference type="GO" id="GO:0003677">
    <property type="term" value="F:DNA binding"/>
    <property type="evidence" value="ECO:0007669"/>
    <property type="project" value="InterPro"/>
</dbReference>
<dbReference type="InterPro" id="IPR041657">
    <property type="entry name" value="HTH_17"/>
</dbReference>
<comment type="caution">
    <text evidence="2">The sequence shown here is derived from an EMBL/GenBank/DDBJ whole genome shotgun (WGS) entry which is preliminary data.</text>
</comment>
<dbReference type="AlphaFoldDB" id="A0A225DKP0"/>
<reference evidence="3" key="1">
    <citation type="submission" date="2017-06" db="EMBL/GenBank/DDBJ databases">
        <title>Genome analysis of Fimbriiglobus ruber SP5, the first member of the order Planctomycetales with confirmed chitinolytic capability.</title>
        <authorList>
            <person name="Ravin N.V."/>
            <person name="Rakitin A.L."/>
            <person name="Ivanova A.A."/>
            <person name="Beletsky A.V."/>
            <person name="Kulichevskaya I.S."/>
            <person name="Mardanov A.V."/>
            <person name="Dedysh S.N."/>
        </authorList>
    </citation>
    <scope>NUCLEOTIDE SEQUENCE [LARGE SCALE GENOMIC DNA]</scope>
    <source>
        <strain evidence="3">SP5</strain>
    </source>
</reference>
<evidence type="ECO:0000313" key="3">
    <source>
        <dbReference type="Proteomes" id="UP000214646"/>
    </source>
</evidence>
<name>A0A225DKP0_9BACT</name>
<sequence>MLTLLPGTDLVTPTTSEAAAAKELSRTLAAHVGESGDLRLRMTDAAAGKDLVLSPPVTRLLLGILAEMGRGNAVALSPVQAELTSGEAADLLNASQPYVSKLLDEGIIPSRQVGTHRRVMLADVLAYKKELSAKRHVALEAMSALDQELGLY</sequence>
<dbReference type="Pfam" id="PF12728">
    <property type="entry name" value="HTH_17"/>
    <property type="match status" value="1"/>
</dbReference>
<feature type="domain" description="Helix-turn-helix" evidence="1">
    <location>
        <begin position="83"/>
        <end position="130"/>
    </location>
</feature>
<keyword evidence="3" id="KW-1185">Reference proteome</keyword>
<gene>
    <name evidence="2" type="ORF">FRUB_07897</name>
</gene>
<accession>A0A225DKP0</accession>